<dbReference type="InterPro" id="IPR023031">
    <property type="entry name" value="OPRT"/>
</dbReference>
<keyword evidence="3 6" id="KW-0328">Glycosyltransferase</keyword>
<comment type="cofactor">
    <cofactor evidence="6">
        <name>Mg(2+)</name>
        <dbReference type="ChEBI" id="CHEBI:18420"/>
    </cofactor>
</comment>
<evidence type="ECO:0000256" key="4">
    <source>
        <dbReference type="ARBA" id="ARBA00022679"/>
    </source>
</evidence>
<reference evidence="8 9" key="1">
    <citation type="journal article" date="2013" name="PLoS ONE">
        <title>Genome-Wide Relatedness of Treponema pedis, from Gingiva and Necrotic Skin Lesions of Pigs, with the Human Oral Pathogen Treponema denticola.</title>
        <authorList>
            <person name="Svartstrom O."/>
            <person name="Mushtaq M."/>
            <person name="Pringle M."/>
            <person name="Segerman B."/>
        </authorList>
    </citation>
    <scope>NUCLEOTIDE SEQUENCE [LARGE SCALE GENOMIC DNA]</scope>
    <source>
        <strain evidence="8">T A4</strain>
    </source>
</reference>
<dbReference type="HOGENOM" id="CLU_074878_1_1_12"/>
<dbReference type="EMBL" id="CP004120">
    <property type="protein sequence ID" value="AGT44622.1"/>
    <property type="molecule type" value="Genomic_DNA"/>
</dbReference>
<name>S5ZPT2_9SPIR</name>
<evidence type="ECO:0000313" key="9">
    <source>
        <dbReference type="Proteomes" id="UP000015620"/>
    </source>
</evidence>
<dbReference type="GeneID" id="301090627"/>
<comment type="similarity">
    <text evidence="6">Belongs to the purine/pyrimidine phosphoribosyltransferase family. PyrE subfamily.</text>
</comment>
<dbReference type="RefSeq" id="WP_020965919.1">
    <property type="nucleotide sequence ID" value="NC_022097.1"/>
</dbReference>
<comment type="caution">
    <text evidence="6">Lacks conserved residue(s) required for the propagation of feature annotation.</text>
</comment>
<comment type="catalytic activity">
    <reaction evidence="6">
        <text>orotidine 5'-phosphate + diphosphate = orotate + 5-phospho-alpha-D-ribose 1-diphosphate</text>
        <dbReference type="Rhea" id="RHEA:10380"/>
        <dbReference type="ChEBI" id="CHEBI:30839"/>
        <dbReference type="ChEBI" id="CHEBI:33019"/>
        <dbReference type="ChEBI" id="CHEBI:57538"/>
        <dbReference type="ChEBI" id="CHEBI:58017"/>
        <dbReference type="EC" id="2.4.2.10"/>
    </reaction>
</comment>
<protein>
    <recommendedName>
        <fullName evidence="2 6">Orotate phosphoribosyltransferase</fullName>
        <shortName evidence="6">OPRT</shortName>
        <shortName evidence="6">OPRTase</shortName>
        <ecNumber evidence="2 6">2.4.2.10</ecNumber>
    </recommendedName>
</protein>
<dbReference type="PANTHER" id="PTHR19278">
    <property type="entry name" value="OROTATE PHOSPHORIBOSYLTRANSFERASE"/>
    <property type="match status" value="1"/>
</dbReference>
<comment type="subunit">
    <text evidence="6">Homodimer.</text>
</comment>
<dbReference type="InterPro" id="IPR029057">
    <property type="entry name" value="PRTase-like"/>
</dbReference>
<evidence type="ECO:0000256" key="1">
    <source>
        <dbReference type="ARBA" id="ARBA00004889"/>
    </source>
</evidence>
<dbReference type="HAMAP" id="MF_01208">
    <property type="entry name" value="PyrE"/>
    <property type="match status" value="1"/>
</dbReference>
<evidence type="ECO:0000256" key="2">
    <source>
        <dbReference type="ARBA" id="ARBA00011971"/>
    </source>
</evidence>
<dbReference type="InterPro" id="IPR000836">
    <property type="entry name" value="PRTase_dom"/>
</dbReference>
<dbReference type="Gene3D" id="3.40.50.2020">
    <property type="match status" value="1"/>
</dbReference>
<dbReference type="SUPFAM" id="SSF53271">
    <property type="entry name" value="PRTase-like"/>
    <property type="match status" value="1"/>
</dbReference>
<feature type="binding site" evidence="6">
    <location>
        <position position="114"/>
    </location>
    <ligand>
        <name>5-phospho-alpha-D-ribose 1-diphosphate</name>
        <dbReference type="ChEBI" id="CHEBI:58017"/>
        <note>ligand shared between dimeric partners</note>
    </ligand>
</feature>
<feature type="binding site" description="in other chain" evidence="6">
    <location>
        <begin position="138"/>
        <end position="146"/>
    </location>
    <ligand>
        <name>5-phospho-alpha-D-ribose 1-diphosphate</name>
        <dbReference type="ChEBI" id="CHEBI:58017"/>
        <note>ligand shared between dimeric partners</note>
    </ligand>
</feature>
<dbReference type="GO" id="GO:0044205">
    <property type="term" value="P:'de novo' UMP biosynthetic process"/>
    <property type="evidence" value="ECO:0007669"/>
    <property type="project" value="UniProtKB-UniRule"/>
</dbReference>
<evidence type="ECO:0000256" key="5">
    <source>
        <dbReference type="ARBA" id="ARBA00022975"/>
    </source>
</evidence>
<feature type="binding site" evidence="6">
    <location>
        <position position="112"/>
    </location>
    <ligand>
        <name>5-phospho-alpha-D-ribose 1-diphosphate</name>
        <dbReference type="ChEBI" id="CHEBI:58017"/>
        <note>ligand shared between dimeric partners</note>
    </ligand>
</feature>
<dbReference type="KEGG" id="tped:TPE_2148"/>
<dbReference type="Pfam" id="PF00156">
    <property type="entry name" value="Pribosyltran"/>
    <property type="match status" value="1"/>
</dbReference>
<dbReference type="AlphaFoldDB" id="S5ZPT2"/>
<keyword evidence="5 6" id="KW-0665">Pyrimidine biosynthesis</keyword>
<dbReference type="EC" id="2.4.2.10" evidence="2 6"/>
<dbReference type="OrthoDB" id="9806203at2"/>
<keyword evidence="4 6" id="KW-0808">Transferase</keyword>
<proteinExistence type="inferred from homology"/>
<sequence>MNLFTEKINSVQKKYGAKLAQQAFKLGAIKLSPEEPFTWASGYRMPIYNDNRRFLSVPELRLCIAEAFTELLKAVDFSPDWLAGTATAGIPHAVTLADLLKKPVSYVRSSGKDHGLKNLIEGLGANADYGKTSVLVIEDLISTGGSSIKAVEAVRLANGTVPFCFAIFSYGFEEAEKAFSELKPACIPVTVLDYNLMLDEALKENYISGTEKKSLSEWREAPFEWGEKRGFYKVK</sequence>
<dbReference type="PANTHER" id="PTHR19278:SF9">
    <property type="entry name" value="URIDINE 5'-MONOPHOSPHATE SYNTHASE"/>
    <property type="match status" value="1"/>
</dbReference>
<accession>S5ZPT2</accession>
<feature type="domain" description="Phosphoribosyltransferase" evidence="7">
    <location>
        <begin position="64"/>
        <end position="155"/>
    </location>
</feature>
<evidence type="ECO:0000313" key="8">
    <source>
        <dbReference type="EMBL" id="AGT44622.1"/>
    </source>
</evidence>
<feature type="binding site" evidence="6">
    <location>
        <position position="108"/>
    </location>
    <ligand>
        <name>5-phospho-alpha-D-ribose 1-diphosphate</name>
        <dbReference type="ChEBI" id="CHEBI:58017"/>
        <note>ligand shared between dimeric partners</note>
    </ligand>
</feature>
<organism evidence="8 9">
    <name type="scientific">Treponema pedis str. T A4</name>
    <dbReference type="NCBI Taxonomy" id="1291379"/>
    <lineage>
        <taxon>Bacteria</taxon>
        <taxon>Pseudomonadati</taxon>
        <taxon>Spirochaetota</taxon>
        <taxon>Spirochaetia</taxon>
        <taxon>Spirochaetales</taxon>
        <taxon>Treponemataceae</taxon>
        <taxon>Treponema</taxon>
    </lineage>
</organism>
<gene>
    <name evidence="6 8" type="primary">pyrE</name>
    <name evidence="8" type="ORF">TPE_2148</name>
</gene>
<evidence type="ECO:0000259" key="7">
    <source>
        <dbReference type="Pfam" id="PF00156"/>
    </source>
</evidence>
<dbReference type="GO" id="GO:0000287">
    <property type="term" value="F:magnesium ion binding"/>
    <property type="evidence" value="ECO:0007669"/>
    <property type="project" value="UniProtKB-UniRule"/>
</dbReference>
<dbReference type="Proteomes" id="UP000015620">
    <property type="component" value="Chromosome"/>
</dbReference>
<evidence type="ECO:0000256" key="6">
    <source>
        <dbReference type="HAMAP-Rule" id="MF_01208"/>
    </source>
</evidence>
<evidence type="ECO:0000256" key="3">
    <source>
        <dbReference type="ARBA" id="ARBA00022676"/>
    </source>
</evidence>
<comment type="pathway">
    <text evidence="1 6">Pyrimidine metabolism; UMP biosynthesis via de novo pathway; UMP from orotate: step 1/2.</text>
</comment>
<dbReference type="CDD" id="cd06223">
    <property type="entry name" value="PRTases_typeI"/>
    <property type="match status" value="1"/>
</dbReference>
<dbReference type="GO" id="GO:0019856">
    <property type="term" value="P:pyrimidine nucleobase biosynthetic process"/>
    <property type="evidence" value="ECO:0007669"/>
    <property type="project" value="TreeGrafter"/>
</dbReference>
<dbReference type="GO" id="GO:0004588">
    <property type="term" value="F:orotate phosphoribosyltransferase activity"/>
    <property type="evidence" value="ECO:0007669"/>
    <property type="project" value="UniProtKB-UniRule"/>
</dbReference>
<comment type="function">
    <text evidence="6">Catalyzes the transfer of a ribosyl phosphate group from 5-phosphoribose 1-diphosphate to orotate, leading to the formation of orotidine monophosphate (OMP).</text>
</comment>
<dbReference type="STRING" id="1291379.TPE_2148"/>
<keyword evidence="6" id="KW-0460">Magnesium</keyword>
<feature type="binding site" evidence="6">
    <location>
        <position position="142"/>
    </location>
    <ligand>
        <name>orotate</name>
        <dbReference type="ChEBI" id="CHEBI:30839"/>
    </ligand>
</feature>
<keyword evidence="9" id="KW-1185">Reference proteome</keyword>
<dbReference type="UniPathway" id="UPA00070">
    <property type="reaction ID" value="UER00119"/>
</dbReference>
<dbReference type="PATRIC" id="fig|1291379.3.peg.2120"/>